<keyword evidence="2" id="KW-1185">Reference proteome</keyword>
<accession>A0ABP0QRT8</accession>
<evidence type="ECO:0000313" key="2">
    <source>
        <dbReference type="Proteomes" id="UP001642484"/>
    </source>
</evidence>
<organism evidence="1 2">
    <name type="scientific">Durusdinium trenchii</name>
    <dbReference type="NCBI Taxonomy" id="1381693"/>
    <lineage>
        <taxon>Eukaryota</taxon>
        <taxon>Sar</taxon>
        <taxon>Alveolata</taxon>
        <taxon>Dinophyceae</taxon>
        <taxon>Suessiales</taxon>
        <taxon>Symbiodiniaceae</taxon>
        <taxon>Durusdinium</taxon>
    </lineage>
</organism>
<proteinExistence type="predicted"/>
<dbReference type="EMBL" id="CAXAMN010024784">
    <property type="protein sequence ID" value="CAK9089826.1"/>
    <property type="molecule type" value="Genomic_DNA"/>
</dbReference>
<dbReference type="Proteomes" id="UP001642484">
    <property type="component" value="Unassembled WGS sequence"/>
</dbReference>
<name>A0ABP0QRT8_9DINO</name>
<sequence>MLRRTVEIQVMEGRCRFLFSTCFPALKEIHPSFVCLQGPTKHCLSLVGQLASLSAIEHSQGCLSMYAAPRKDARAPQVLLIFLPLHCTPQSVQESMLNTPAFCSEEATGAEQAKDG</sequence>
<reference evidence="1 2" key="1">
    <citation type="submission" date="2024-02" db="EMBL/GenBank/DDBJ databases">
        <authorList>
            <person name="Chen Y."/>
            <person name="Shah S."/>
            <person name="Dougan E. K."/>
            <person name="Thang M."/>
            <person name="Chan C."/>
        </authorList>
    </citation>
    <scope>NUCLEOTIDE SEQUENCE [LARGE SCALE GENOMIC DNA]</scope>
</reference>
<gene>
    <name evidence="1" type="ORF">CCMP2556_LOCUS43205</name>
</gene>
<protein>
    <submittedName>
        <fullName evidence="1">Uncharacterized protein</fullName>
    </submittedName>
</protein>
<evidence type="ECO:0000313" key="1">
    <source>
        <dbReference type="EMBL" id="CAK9089826.1"/>
    </source>
</evidence>
<comment type="caution">
    <text evidence="1">The sequence shown here is derived from an EMBL/GenBank/DDBJ whole genome shotgun (WGS) entry which is preliminary data.</text>
</comment>